<organism evidence="1">
    <name type="scientific">marine sediment metagenome</name>
    <dbReference type="NCBI Taxonomy" id="412755"/>
    <lineage>
        <taxon>unclassified sequences</taxon>
        <taxon>metagenomes</taxon>
        <taxon>ecological metagenomes</taxon>
    </lineage>
</organism>
<proteinExistence type="predicted"/>
<accession>A0A0F9SWU2</accession>
<name>A0A0F9SWU2_9ZZZZ</name>
<dbReference type="AlphaFoldDB" id="A0A0F9SWU2"/>
<gene>
    <name evidence="1" type="ORF">LCGC14_0464490</name>
</gene>
<protein>
    <submittedName>
        <fullName evidence="1">Uncharacterized protein</fullName>
    </submittedName>
</protein>
<comment type="caution">
    <text evidence="1">The sequence shown here is derived from an EMBL/GenBank/DDBJ whole genome shotgun (WGS) entry which is preliminary data.</text>
</comment>
<dbReference type="EMBL" id="LAZR01000483">
    <property type="protein sequence ID" value="KKN67102.1"/>
    <property type="molecule type" value="Genomic_DNA"/>
</dbReference>
<evidence type="ECO:0000313" key="1">
    <source>
        <dbReference type="EMBL" id="KKN67102.1"/>
    </source>
</evidence>
<sequence length="181" mass="20014">MDKKSFAKGIVITILVIALMQVAATIRFDTVGDAINYIDARPTAPTISIKHNDNGQDIKIVDQYYSINAVTNKQSELITCYTLEIEKDDPSGILNGIDIPLDFAGIKNSTFCHGSPDGISNSELRQRINVDAVGRIGIIQDVIDSEFRSYSNFDTDIRVDPVSDIIGWVYNVVSRQWSNGN</sequence>
<reference evidence="1" key="1">
    <citation type="journal article" date="2015" name="Nature">
        <title>Complex archaea that bridge the gap between prokaryotes and eukaryotes.</title>
        <authorList>
            <person name="Spang A."/>
            <person name="Saw J.H."/>
            <person name="Jorgensen S.L."/>
            <person name="Zaremba-Niedzwiedzka K."/>
            <person name="Martijn J."/>
            <person name="Lind A.E."/>
            <person name="van Eijk R."/>
            <person name="Schleper C."/>
            <person name="Guy L."/>
            <person name="Ettema T.J."/>
        </authorList>
    </citation>
    <scope>NUCLEOTIDE SEQUENCE</scope>
</reference>